<evidence type="ECO:0000256" key="1">
    <source>
        <dbReference type="SAM" id="MobiDB-lite"/>
    </source>
</evidence>
<reference evidence="2" key="1">
    <citation type="submission" date="2013-12" db="EMBL/GenBank/DDBJ databases">
        <title>The Genome Sequence of Aphanomyces invadans NJM9701.</title>
        <authorList>
            <consortium name="The Broad Institute Genomics Platform"/>
            <person name="Russ C."/>
            <person name="Tyler B."/>
            <person name="van West P."/>
            <person name="Dieguez-Uribeondo J."/>
            <person name="Young S.K."/>
            <person name="Zeng Q."/>
            <person name="Gargeya S."/>
            <person name="Fitzgerald M."/>
            <person name="Abouelleil A."/>
            <person name="Alvarado L."/>
            <person name="Chapman S.B."/>
            <person name="Gainer-Dewar J."/>
            <person name="Goldberg J."/>
            <person name="Griggs A."/>
            <person name="Gujja S."/>
            <person name="Hansen M."/>
            <person name="Howarth C."/>
            <person name="Imamovic A."/>
            <person name="Ireland A."/>
            <person name="Larimer J."/>
            <person name="McCowan C."/>
            <person name="Murphy C."/>
            <person name="Pearson M."/>
            <person name="Poon T.W."/>
            <person name="Priest M."/>
            <person name="Roberts A."/>
            <person name="Saif S."/>
            <person name="Shea T."/>
            <person name="Sykes S."/>
            <person name="Wortman J."/>
            <person name="Nusbaum C."/>
            <person name="Birren B."/>
        </authorList>
    </citation>
    <scope>NUCLEOTIDE SEQUENCE [LARGE SCALE GENOMIC DNA]</scope>
    <source>
        <strain evidence="2">NJM9701</strain>
    </source>
</reference>
<dbReference type="VEuPathDB" id="FungiDB:H310_01459"/>
<proteinExistence type="predicted"/>
<organism evidence="2">
    <name type="scientific">Aphanomyces invadans</name>
    <dbReference type="NCBI Taxonomy" id="157072"/>
    <lineage>
        <taxon>Eukaryota</taxon>
        <taxon>Sar</taxon>
        <taxon>Stramenopiles</taxon>
        <taxon>Oomycota</taxon>
        <taxon>Saprolegniomycetes</taxon>
        <taxon>Saprolegniales</taxon>
        <taxon>Verrucalvaceae</taxon>
        <taxon>Aphanomyces</taxon>
    </lineage>
</organism>
<dbReference type="EMBL" id="KI913953">
    <property type="protein sequence ID" value="ETW08981.1"/>
    <property type="molecule type" value="Genomic_DNA"/>
</dbReference>
<dbReference type="AlphaFoldDB" id="A0A024URC5"/>
<dbReference type="RefSeq" id="XP_008862786.1">
    <property type="nucleotide sequence ID" value="XM_008864564.1"/>
</dbReference>
<protein>
    <submittedName>
        <fullName evidence="2">Uncharacterized protein</fullName>
    </submittedName>
</protein>
<accession>A0A024URC5</accession>
<feature type="region of interest" description="Disordered" evidence="1">
    <location>
        <begin position="90"/>
        <end position="109"/>
    </location>
</feature>
<gene>
    <name evidence="2" type="ORF">H310_01459</name>
</gene>
<dbReference type="GeneID" id="20078509"/>
<sequence length="109" mass="12201">MNVMSSRWGRIASSASSCVAFRNPSRRVLNESDEPVAPTTIRAKMGQLCNFLNTRISSLCSTAARLARVDCRDVPTRMCASQWAAYRTSSWRQRPLRRPHSAKNTLPSS</sequence>
<name>A0A024URC5_9STRA</name>
<evidence type="ECO:0000313" key="2">
    <source>
        <dbReference type="EMBL" id="ETW08981.1"/>
    </source>
</evidence>